<dbReference type="Proteomes" id="UP001567731">
    <property type="component" value="Unassembled WGS sequence"/>
</dbReference>
<protein>
    <recommendedName>
        <fullName evidence="1">DUF7683 domain-containing protein</fullName>
    </recommendedName>
</protein>
<evidence type="ECO:0000313" key="3">
    <source>
        <dbReference type="Proteomes" id="UP001567731"/>
    </source>
</evidence>
<evidence type="ECO:0000313" key="2">
    <source>
        <dbReference type="EMBL" id="MEZ4050553.1"/>
    </source>
</evidence>
<reference evidence="2 3" key="1">
    <citation type="submission" date="2023-06" db="EMBL/GenBank/DDBJ databases">
        <title>Genome characterization of Enterobacterales and Pseudomonas spp isolates with different phenotypes to cefepime-taniborbactam.</title>
        <authorList>
            <person name="Hernandez-Garcia M."/>
            <person name="Garcia-Castillo M."/>
            <person name="Ruiz-Garbajosa P."/>
            <person name="Canton R."/>
        </authorList>
    </citation>
    <scope>NUCLEOTIDE SEQUENCE [LARGE SCALE GENOMIC DNA]</scope>
    <source>
        <strain evidence="2 3">A003</strain>
    </source>
</reference>
<proteinExistence type="predicted"/>
<gene>
    <name evidence="2" type="ORF">QVM81_03045</name>
</gene>
<evidence type="ECO:0000259" key="1">
    <source>
        <dbReference type="Pfam" id="PF24731"/>
    </source>
</evidence>
<sequence length="86" mass="9835">MIVYSIDVYSKTDELFVYEIIISQQNVAALYDIMVISDEDKADFSYGIGVYNINKTQAYLLEKLIGRSFYSEDLTFQISGGEILQN</sequence>
<dbReference type="Pfam" id="PF24731">
    <property type="entry name" value="DUF7683"/>
    <property type="match status" value="1"/>
</dbReference>
<feature type="domain" description="DUF7683" evidence="1">
    <location>
        <begin position="4"/>
        <end position="78"/>
    </location>
</feature>
<comment type="caution">
    <text evidence="2">The sequence shown here is derived from an EMBL/GenBank/DDBJ whole genome shotgun (WGS) entry which is preliminary data.</text>
</comment>
<dbReference type="RefSeq" id="WP_045327466.1">
    <property type="nucleotide sequence ID" value="NZ_CBCYLN010000055.1"/>
</dbReference>
<accession>A0ABV4JCJ3</accession>
<dbReference type="EMBL" id="JAUEHC010000006">
    <property type="protein sequence ID" value="MEZ4050553.1"/>
    <property type="molecule type" value="Genomic_DNA"/>
</dbReference>
<name>A0ABV4JCJ3_9ENTR</name>
<organism evidence="2 3">
    <name type="scientific">Enterobacter rongchengensis</name>
    <dbReference type="NCBI Taxonomy" id="3030999"/>
    <lineage>
        <taxon>Bacteria</taxon>
        <taxon>Pseudomonadati</taxon>
        <taxon>Pseudomonadota</taxon>
        <taxon>Gammaproteobacteria</taxon>
        <taxon>Enterobacterales</taxon>
        <taxon>Enterobacteriaceae</taxon>
        <taxon>Enterobacter</taxon>
    </lineage>
</organism>
<keyword evidence="3" id="KW-1185">Reference proteome</keyword>
<dbReference type="InterPro" id="IPR056100">
    <property type="entry name" value="DUF7683"/>
</dbReference>